<evidence type="ECO:0000313" key="3">
    <source>
        <dbReference type="Proteomes" id="UP000799753"/>
    </source>
</evidence>
<feature type="compositionally biased region" description="Basic and acidic residues" evidence="1">
    <location>
        <begin position="891"/>
        <end position="901"/>
    </location>
</feature>
<proteinExistence type="predicted"/>
<feature type="compositionally biased region" description="Polar residues" evidence="1">
    <location>
        <begin position="831"/>
        <end position="843"/>
    </location>
</feature>
<dbReference type="OrthoDB" id="5427134at2759"/>
<feature type="compositionally biased region" description="Acidic residues" evidence="1">
    <location>
        <begin position="1046"/>
        <end position="1063"/>
    </location>
</feature>
<feature type="compositionally biased region" description="Polar residues" evidence="1">
    <location>
        <begin position="556"/>
        <end position="568"/>
    </location>
</feature>
<organism evidence="2 3">
    <name type="scientific">Massarina eburnea CBS 473.64</name>
    <dbReference type="NCBI Taxonomy" id="1395130"/>
    <lineage>
        <taxon>Eukaryota</taxon>
        <taxon>Fungi</taxon>
        <taxon>Dikarya</taxon>
        <taxon>Ascomycota</taxon>
        <taxon>Pezizomycotina</taxon>
        <taxon>Dothideomycetes</taxon>
        <taxon>Pleosporomycetidae</taxon>
        <taxon>Pleosporales</taxon>
        <taxon>Massarineae</taxon>
        <taxon>Massarinaceae</taxon>
        <taxon>Massarina</taxon>
    </lineage>
</organism>
<feature type="compositionally biased region" description="Low complexity" evidence="1">
    <location>
        <begin position="1023"/>
        <end position="1038"/>
    </location>
</feature>
<dbReference type="AlphaFoldDB" id="A0A6A6RZ49"/>
<feature type="compositionally biased region" description="Low complexity" evidence="1">
    <location>
        <begin position="778"/>
        <end position="787"/>
    </location>
</feature>
<evidence type="ECO:0000313" key="2">
    <source>
        <dbReference type="EMBL" id="KAF2640377.1"/>
    </source>
</evidence>
<keyword evidence="3" id="KW-1185">Reference proteome</keyword>
<protein>
    <submittedName>
        <fullName evidence="2">Uncharacterized protein</fullName>
    </submittedName>
</protein>
<feature type="region of interest" description="Disordered" evidence="1">
    <location>
        <begin position="1"/>
        <end position="22"/>
    </location>
</feature>
<dbReference type="EMBL" id="MU006785">
    <property type="protein sequence ID" value="KAF2640377.1"/>
    <property type="molecule type" value="Genomic_DNA"/>
</dbReference>
<feature type="compositionally biased region" description="Acidic residues" evidence="1">
    <location>
        <begin position="982"/>
        <end position="995"/>
    </location>
</feature>
<gene>
    <name evidence="2" type="ORF">P280DRAFT_34377</name>
</gene>
<feature type="compositionally biased region" description="Polar residues" evidence="1">
    <location>
        <begin position="943"/>
        <end position="953"/>
    </location>
</feature>
<feature type="compositionally biased region" description="Polar residues" evidence="1">
    <location>
        <begin position="854"/>
        <end position="874"/>
    </location>
</feature>
<feature type="region of interest" description="Disordered" evidence="1">
    <location>
        <begin position="537"/>
        <end position="568"/>
    </location>
</feature>
<feature type="region of interest" description="Disordered" evidence="1">
    <location>
        <begin position="778"/>
        <end position="1072"/>
    </location>
</feature>
<dbReference type="Proteomes" id="UP000799753">
    <property type="component" value="Unassembled WGS sequence"/>
</dbReference>
<feature type="compositionally biased region" description="Polar residues" evidence="1">
    <location>
        <begin position="925"/>
        <end position="934"/>
    </location>
</feature>
<reference evidence="2" key="1">
    <citation type="journal article" date="2020" name="Stud. Mycol.">
        <title>101 Dothideomycetes genomes: a test case for predicting lifestyles and emergence of pathogens.</title>
        <authorList>
            <person name="Haridas S."/>
            <person name="Albert R."/>
            <person name="Binder M."/>
            <person name="Bloem J."/>
            <person name="Labutti K."/>
            <person name="Salamov A."/>
            <person name="Andreopoulos B."/>
            <person name="Baker S."/>
            <person name="Barry K."/>
            <person name="Bills G."/>
            <person name="Bluhm B."/>
            <person name="Cannon C."/>
            <person name="Castanera R."/>
            <person name="Culley D."/>
            <person name="Daum C."/>
            <person name="Ezra D."/>
            <person name="Gonzalez J."/>
            <person name="Henrissat B."/>
            <person name="Kuo A."/>
            <person name="Liang C."/>
            <person name="Lipzen A."/>
            <person name="Lutzoni F."/>
            <person name="Magnuson J."/>
            <person name="Mondo S."/>
            <person name="Nolan M."/>
            <person name="Ohm R."/>
            <person name="Pangilinan J."/>
            <person name="Park H.-J."/>
            <person name="Ramirez L."/>
            <person name="Alfaro M."/>
            <person name="Sun H."/>
            <person name="Tritt A."/>
            <person name="Yoshinaga Y."/>
            <person name="Zwiers L.-H."/>
            <person name="Turgeon B."/>
            <person name="Goodwin S."/>
            <person name="Spatafora J."/>
            <person name="Crous P."/>
            <person name="Grigoriev I."/>
        </authorList>
    </citation>
    <scope>NUCLEOTIDE SEQUENCE</scope>
    <source>
        <strain evidence="2">CBS 473.64</strain>
    </source>
</reference>
<evidence type="ECO:0000256" key="1">
    <source>
        <dbReference type="SAM" id="MobiDB-lite"/>
    </source>
</evidence>
<feature type="compositionally biased region" description="Gly residues" evidence="1">
    <location>
        <begin position="1012"/>
        <end position="1022"/>
    </location>
</feature>
<sequence length="1072" mass="117234">MAAFGQLAFAQHSPSPSSHHALPTGPCNHRDVIGTCGCRQFWDKCSADIHESSRERRSGSERSTYCVCGHHACFHEASIAPAQPHAPPQTTRDELRNEASLANGSVVDEQGHDGSSLSSTTGLPRVPSVCLLSNDRYPAANRVARDNVNQSHQTIAGLGLSMLNVGSAPAFNDGQNSVASTIPNDLDFFGQPQKPGEPSVPFGRDNSVAGEQQKLTCSAPGTLDTVLEYNQQMFHLDIAGDTIPNTYNPEDFVQSATEVATPSNVNTPDLGVADQAVNEGKRFIEGLMRLTSNAEQGDSPKTRPATATSVQTPRRLLANSPHFSQEQLHNVLRSASPQALQKLVSYLTPLHNLLSSIPNVANTMREHGDRLSMLENNNSFNYAHPEEVQRTYDTLDGRLLHLENRMDDHDVLHQTIDADQSSPSVSHRRVATVTGSFGSNHSCQSTSSSTLILEAMDRSEVANEIGSIKDRLEVLEAAALPTSLNPWEVEIVLLPWGRDLRGVWFSPDESMHDPCNVTTQDTEEWTQARSSTLCQPRTTLRPFRDTDSSPFPGRSPRNSHPFSDTESGWSSQEISEWASVSADDLMLPKACGSNNLVYKRLKSRGLAVDVKFTSASATDIQGTISHAFKDLLERFRYTDEDESGITNTFPGLQASFIPLRKVIKSSRLRFLTPAEMVTSALWTAQFLASGVLMRVSGGKKRLYVTHREAYTQPSDELGDAWTWQQLRLLPRRQMDADSQMEGNDEHCQPQVPEADAREACWAFFEALDAPFTNVHSSFSSHPSLDLSMRPADRDWRGSMTPSSILKKPQPPQPISPMSEFHPQRPSHHRTVSASYIDPNTSTSSKRRLNDFPAKQSSAPQTHSHSRAPSNVTSSRLKRRRVTASSSASPPHPREEPSDHEAQTTIWANTPRRSRSREASREAQSPFFSTEQQFQFLPLPRSGSDLTSRPSQRSLAAAYATPHSGAFGEHEFSSHEFSGGGDTEPDDDVYQDDDGEPSWRGLTTPTTVEDGSGFSGSEGGGDGASLFGSSSDDGGSASDIQNAICGDDGDGDGEDEDEDGDDVYDTLLGVLRS</sequence>
<accession>A0A6A6RZ49</accession>
<name>A0A6A6RZ49_9PLEO</name>